<reference evidence="6 7" key="1">
    <citation type="submission" date="2015-01" db="EMBL/GenBank/DDBJ databases">
        <title>The Genome Sequence of Rhinocladiella mackenzie CBS 650.93.</title>
        <authorList>
            <consortium name="The Broad Institute Genomics Platform"/>
            <person name="Cuomo C."/>
            <person name="de Hoog S."/>
            <person name="Gorbushina A."/>
            <person name="Stielow B."/>
            <person name="Teixiera M."/>
            <person name="Abouelleil A."/>
            <person name="Chapman S.B."/>
            <person name="Priest M."/>
            <person name="Young S.K."/>
            <person name="Wortman J."/>
            <person name="Nusbaum C."/>
            <person name="Birren B."/>
        </authorList>
    </citation>
    <scope>NUCLEOTIDE SEQUENCE [LARGE SCALE GENOMIC DNA]</scope>
    <source>
        <strain evidence="6 7">CBS 650.93</strain>
    </source>
</reference>
<dbReference type="InterPro" id="IPR005828">
    <property type="entry name" value="MFS_sugar_transport-like"/>
</dbReference>
<dbReference type="Gene3D" id="1.20.1250.20">
    <property type="entry name" value="MFS general substrate transporter like domains"/>
    <property type="match status" value="1"/>
</dbReference>
<dbReference type="GO" id="GO:0005351">
    <property type="term" value="F:carbohydrate:proton symporter activity"/>
    <property type="evidence" value="ECO:0007669"/>
    <property type="project" value="TreeGrafter"/>
</dbReference>
<keyword evidence="3 5" id="KW-1133">Transmembrane helix</keyword>
<dbReference type="VEuPathDB" id="FungiDB:Z518_01328"/>
<evidence type="ECO:0000313" key="7">
    <source>
        <dbReference type="Proteomes" id="UP000053617"/>
    </source>
</evidence>
<dbReference type="InterPro" id="IPR050360">
    <property type="entry name" value="MFS_Sugar_Transporters"/>
</dbReference>
<dbReference type="GO" id="GO:0016020">
    <property type="term" value="C:membrane"/>
    <property type="evidence" value="ECO:0007669"/>
    <property type="project" value="UniProtKB-SubCell"/>
</dbReference>
<dbReference type="HOGENOM" id="CLU_1349551_0_0_1"/>
<accession>A0A0D2G5Q8</accession>
<feature type="transmembrane region" description="Helical" evidence="5">
    <location>
        <begin position="171"/>
        <end position="196"/>
    </location>
</feature>
<keyword evidence="7" id="KW-1185">Reference proteome</keyword>
<evidence type="ECO:0000256" key="3">
    <source>
        <dbReference type="ARBA" id="ARBA00022989"/>
    </source>
</evidence>
<dbReference type="AlphaFoldDB" id="A0A0D2G5Q8"/>
<evidence type="ECO:0000313" key="6">
    <source>
        <dbReference type="EMBL" id="KIX10247.1"/>
    </source>
</evidence>
<evidence type="ECO:0000256" key="2">
    <source>
        <dbReference type="ARBA" id="ARBA00022692"/>
    </source>
</evidence>
<dbReference type="RefSeq" id="XP_013277383.1">
    <property type="nucleotide sequence ID" value="XM_013421929.1"/>
</dbReference>
<dbReference type="Proteomes" id="UP000053617">
    <property type="component" value="Unassembled WGS sequence"/>
</dbReference>
<gene>
    <name evidence="6" type="ORF">Z518_01328</name>
</gene>
<dbReference type="SUPFAM" id="SSF103473">
    <property type="entry name" value="MFS general substrate transporter"/>
    <property type="match status" value="1"/>
</dbReference>
<dbReference type="PANTHER" id="PTHR48022:SF77">
    <property type="entry name" value="MAJOR FACILITATOR SUPERFAMILY (MFS) PROFILE DOMAIN-CONTAINING PROTEIN"/>
    <property type="match status" value="1"/>
</dbReference>
<keyword evidence="4 5" id="KW-0472">Membrane</keyword>
<sequence>MMFVELPFIPETPTRLVGRTRREDAEEALCKTNKGNPGYDPSTDLALPEEEVRRDQENSEDLAWISLLTHPAERRKLLFSCGGLFTSQINGIIFFYVYGVVFAQGIGIEEPFVISTITNTLQISAVGASVSLSNEVRKRTNMVTTSVIMILAFIVIGDIGTQWTISTVSQYIIMIFSYFVIVACNFAPGPLACTIARENSSGQ</sequence>
<dbReference type="InterPro" id="IPR036259">
    <property type="entry name" value="MFS_trans_sf"/>
</dbReference>
<feature type="transmembrane region" description="Helical" evidence="5">
    <location>
        <begin position="142"/>
        <end position="165"/>
    </location>
</feature>
<evidence type="ECO:0000256" key="1">
    <source>
        <dbReference type="ARBA" id="ARBA00004141"/>
    </source>
</evidence>
<keyword evidence="2 5" id="KW-0812">Transmembrane</keyword>
<evidence type="ECO:0008006" key="8">
    <source>
        <dbReference type="Google" id="ProtNLM"/>
    </source>
</evidence>
<protein>
    <recommendedName>
        <fullName evidence="8">Major facilitator superfamily (MFS) profile domain-containing protein</fullName>
    </recommendedName>
</protein>
<comment type="subcellular location">
    <subcellularLocation>
        <location evidence="1">Membrane</location>
        <topology evidence="1">Multi-pass membrane protein</topology>
    </subcellularLocation>
</comment>
<dbReference type="Pfam" id="PF00083">
    <property type="entry name" value="Sugar_tr"/>
    <property type="match status" value="1"/>
</dbReference>
<proteinExistence type="predicted"/>
<dbReference type="GeneID" id="25289399"/>
<dbReference type="PANTHER" id="PTHR48022">
    <property type="entry name" value="PLASTIDIC GLUCOSE TRANSPORTER 4"/>
    <property type="match status" value="1"/>
</dbReference>
<evidence type="ECO:0000256" key="4">
    <source>
        <dbReference type="ARBA" id="ARBA00023136"/>
    </source>
</evidence>
<organism evidence="6 7">
    <name type="scientific">Rhinocladiella mackenziei CBS 650.93</name>
    <dbReference type="NCBI Taxonomy" id="1442369"/>
    <lineage>
        <taxon>Eukaryota</taxon>
        <taxon>Fungi</taxon>
        <taxon>Dikarya</taxon>
        <taxon>Ascomycota</taxon>
        <taxon>Pezizomycotina</taxon>
        <taxon>Eurotiomycetes</taxon>
        <taxon>Chaetothyriomycetidae</taxon>
        <taxon>Chaetothyriales</taxon>
        <taxon>Herpotrichiellaceae</taxon>
        <taxon>Rhinocladiella</taxon>
    </lineage>
</organism>
<name>A0A0D2G5Q8_9EURO</name>
<dbReference type="EMBL" id="KN847475">
    <property type="protein sequence ID" value="KIX10247.1"/>
    <property type="molecule type" value="Genomic_DNA"/>
</dbReference>
<evidence type="ECO:0000256" key="5">
    <source>
        <dbReference type="SAM" id="Phobius"/>
    </source>
</evidence>
<feature type="transmembrane region" description="Helical" evidence="5">
    <location>
        <begin position="77"/>
        <end position="99"/>
    </location>
</feature>
<dbReference type="OrthoDB" id="6133115at2759"/>